<name>A0A358HPT2_9PROT</name>
<reference evidence="4 5" key="1">
    <citation type="journal article" date="2018" name="Nat. Biotechnol.">
        <title>A standardized bacterial taxonomy based on genome phylogeny substantially revises the tree of life.</title>
        <authorList>
            <person name="Parks D.H."/>
            <person name="Chuvochina M."/>
            <person name="Waite D.W."/>
            <person name="Rinke C."/>
            <person name="Skarshewski A."/>
            <person name="Chaumeil P.A."/>
            <person name="Hugenholtz P."/>
        </authorList>
    </citation>
    <scope>NUCLEOTIDE SEQUENCE [LARGE SCALE GENOMIC DNA]</scope>
    <source>
        <strain evidence="2">UBA8707</strain>
        <strain evidence="3">UBA9881</strain>
    </source>
</reference>
<evidence type="ECO:0000313" key="4">
    <source>
        <dbReference type="Proteomes" id="UP000264179"/>
    </source>
</evidence>
<dbReference type="AlphaFoldDB" id="A0A358HPT2"/>
<proteinExistence type="predicted"/>
<evidence type="ECO:0000313" key="5">
    <source>
        <dbReference type="Proteomes" id="UP000264753"/>
    </source>
</evidence>
<comment type="caution">
    <text evidence="2">The sequence shown here is derived from an EMBL/GenBank/DDBJ whole genome shotgun (WGS) entry which is preliminary data.</text>
</comment>
<dbReference type="EMBL" id="DOOG01000039">
    <property type="protein sequence ID" value="HBU97183.1"/>
    <property type="molecule type" value="Genomic_DNA"/>
</dbReference>
<sequence>MPKLQIKGIERHEWGISRVRLHISHRNGADRYDVAKITNKLNSCSTLVILLGHNDDKSIFMDFDVREDLKIDKDEELDFSVQKVSWPGKLQWYLQTKDPMIHIPAYLAVISLALSITGLIVGLSA</sequence>
<protein>
    <submittedName>
        <fullName evidence="2">Uncharacterized protein</fullName>
    </submittedName>
</protein>
<feature type="transmembrane region" description="Helical" evidence="1">
    <location>
        <begin position="103"/>
        <end position="123"/>
    </location>
</feature>
<evidence type="ECO:0000313" key="2">
    <source>
        <dbReference type="EMBL" id="HBU97183.1"/>
    </source>
</evidence>
<dbReference type="Proteomes" id="UP000264753">
    <property type="component" value="Unassembled WGS sequence"/>
</dbReference>
<evidence type="ECO:0000313" key="3">
    <source>
        <dbReference type="EMBL" id="HCW66809.1"/>
    </source>
</evidence>
<gene>
    <name evidence="2" type="ORF">DEF21_04655</name>
    <name evidence="3" type="ORF">DHR80_06255</name>
</gene>
<dbReference type="Proteomes" id="UP000264179">
    <property type="component" value="Unassembled WGS sequence"/>
</dbReference>
<organism evidence="2 5">
    <name type="scientific">Thalassospira lucentensis</name>
    <dbReference type="NCBI Taxonomy" id="168935"/>
    <lineage>
        <taxon>Bacteria</taxon>
        <taxon>Pseudomonadati</taxon>
        <taxon>Pseudomonadota</taxon>
        <taxon>Alphaproteobacteria</taxon>
        <taxon>Rhodospirillales</taxon>
        <taxon>Thalassospiraceae</taxon>
        <taxon>Thalassospira</taxon>
    </lineage>
</organism>
<evidence type="ECO:0000256" key="1">
    <source>
        <dbReference type="SAM" id="Phobius"/>
    </source>
</evidence>
<keyword evidence="1" id="KW-0472">Membrane</keyword>
<dbReference type="EMBL" id="DPOP01000059">
    <property type="protein sequence ID" value="HCW66809.1"/>
    <property type="molecule type" value="Genomic_DNA"/>
</dbReference>
<keyword evidence="1" id="KW-1133">Transmembrane helix</keyword>
<accession>A0A358HPT2</accession>
<keyword evidence="1" id="KW-0812">Transmembrane</keyword>